<dbReference type="PANTHER" id="PTHR46544:SF2">
    <property type="entry name" value="EXTRACELLULAR MATRIX PROTEIN 2-RELATED"/>
    <property type="match status" value="1"/>
</dbReference>
<dbReference type="Pfam" id="PF13855">
    <property type="entry name" value="LRR_8"/>
    <property type="match status" value="3"/>
</dbReference>
<dbReference type="GO" id="GO:0010811">
    <property type="term" value="P:positive regulation of cell-substrate adhesion"/>
    <property type="evidence" value="ECO:0007669"/>
    <property type="project" value="TreeGrafter"/>
</dbReference>
<dbReference type="InterPro" id="IPR043184">
    <property type="entry name" value="ECM2"/>
</dbReference>
<dbReference type="Gene3D" id="2.10.70.10">
    <property type="entry name" value="Complement Module, domain 1"/>
    <property type="match status" value="1"/>
</dbReference>
<evidence type="ECO:0000256" key="3">
    <source>
        <dbReference type="SAM" id="MobiDB-lite"/>
    </source>
</evidence>
<evidence type="ECO:0000313" key="5">
    <source>
        <dbReference type="Ensembl" id="ENSOTSP00005063466.2"/>
    </source>
</evidence>
<evidence type="ECO:0000256" key="2">
    <source>
        <dbReference type="ARBA" id="ARBA00022737"/>
    </source>
</evidence>
<evidence type="ECO:0000256" key="1">
    <source>
        <dbReference type="ARBA" id="ARBA00022614"/>
    </source>
</evidence>
<dbReference type="GO" id="GO:0008201">
    <property type="term" value="F:heparin binding"/>
    <property type="evidence" value="ECO:0007669"/>
    <property type="project" value="TreeGrafter"/>
</dbReference>
<evidence type="ECO:0000313" key="6">
    <source>
        <dbReference type="Proteomes" id="UP000694402"/>
    </source>
</evidence>
<gene>
    <name evidence="5" type="primary">LOC112222047</name>
</gene>
<dbReference type="Ensembl" id="ENSOTST00005069008.2">
    <property type="protein sequence ID" value="ENSOTSP00005063466.2"/>
    <property type="gene ID" value="ENSOTSG00005030370.2"/>
</dbReference>
<evidence type="ECO:0000259" key="4">
    <source>
        <dbReference type="Pfam" id="PF00093"/>
    </source>
</evidence>
<dbReference type="Proteomes" id="UP000694402">
    <property type="component" value="Unassembled WGS sequence"/>
</dbReference>
<dbReference type="InterPro" id="IPR032675">
    <property type="entry name" value="LRR_dom_sf"/>
</dbReference>
<dbReference type="PROSITE" id="PS51450">
    <property type="entry name" value="LRR"/>
    <property type="match status" value="5"/>
</dbReference>
<keyword evidence="2" id="KW-0677">Repeat</keyword>
<name>A0A8C8M4Q4_ONCTS</name>
<dbReference type="AlphaFoldDB" id="A0A8C8M4Q4"/>
<organism evidence="5 6">
    <name type="scientific">Oncorhynchus tshawytscha</name>
    <name type="common">Chinook salmon</name>
    <name type="synonym">Salmo tshawytscha</name>
    <dbReference type="NCBI Taxonomy" id="74940"/>
    <lineage>
        <taxon>Eukaryota</taxon>
        <taxon>Metazoa</taxon>
        <taxon>Chordata</taxon>
        <taxon>Craniata</taxon>
        <taxon>Vertebrata</taxon>
        <taxon>Euteleostomi</taxon>
        <taxon>Actinopterygii</taxon>
        <taxon>Neopterygii</taxon>
        <taxon>Teleostei</taxon>
        <taxon>Protacanthopterygii</taxon>
        <taxon>Salmoniformes</taxon>
        <taxon>Salmonidae</taxon>
        <taxon>Salmoninae</taxon>
        <taxon>Oncorhynchus</taxon>
    </lineage>
</organism>
<dbReference type="GO" id="GO:0030198">
    <property type="term" value="P:extracellular matrix organization"/>
    <property type="evidence" value="ECO:0007669"/>
    <property type="project" value="TreeGrafter"/>
</dbReference>
<reference evidence="5" key="1">
    <citation type="submission" date="2025-08" db="UniProtKB">
        <authorList>
            <consortium name="Ensembl"/>
        </authorList>
    </citation>
    <scope>IDENTIFICATION</scope>
</reference>
<feature type="region of interest" description="Disordered" evidence="3">
    <location>
        <begin position="263"/>
        <end position="299"/>
    </location>
</feature>
<dbReference type="Pfam" id="PF00093">
    <property type="entry name" value="VWC"/>
    <property type="match status" value="1"/>
</dbReference>
<dbReference type="PANTHER" id="PTHR46544">
    <property type="entry name" value="EXTRACELLULAR MATRIX PROTEIN 2-RELATED"/>
    <property type="match status" value="1"/>
</dbReference>
<dbReference type="GO" id="GO:0031012">
    <property type="term" value="C:extracellular matrix"/>
    <property type="evidence" value="ECO:0007669"/>
    <property type="project" value="TreeGrafter"/>
</dbReference>
<dbReference type="SUPFAM" id="SSF57603">
    <property type="entry name" value="FnI-like domain"/>
    <property type="match status" value="1"/>
</dbReference>
<sequence>MPFCLTNSPVVFQALGYQPPLFPEQVEVGIPSGQMFVRRCRRTWRRARSALLKTTSRYRRQVDHHQTPVSSWAEASLIDGKPSQRTEKPRSSKPVVAADLPDPDNTDDTLRPGGSGQCSVNGMFLFDRAMWSPQPCSVCQCQKGTVSCHPVPCGGSNNQQTVAPKAKKPSSNAEKKEGIPKQKKSLQRTSEEGGAGRQKKEERHVTPVKVVAVVKSMATQNKKQEVAVKKQEVAVKKQKVAVKKQEMVVKTKVRKTEVPVAKRRDPKINKDGLPYLPYDDDDHDDHDHSEHDDNDDDDDYIIRATGKPTMRLAPMGRPVTMATGRLATTTTRRPMVRGPGRAVVTFPRRHSIMESLPAGCLLSESLIACGSTGMVHIPILSDQGVKTLYLADNKINKIPPRALAGLPNLEWLDLSKNKLDDSSISPDLFQNLTQLRRLNLDGNNLTKVPSILPPSLVELKINDNKILGLTPSSFKGLSKLLTLELEDNQFHDGNVSPLTFRPLKKLIYLRLEDNKFRAIPSGLPVTLQALHLSDNRIEEVHEGILNKTINLRFLDLSHNRIREDRIAPRAWIHLLKLESLDLSHNTLVHVPSFLPVGLQQLHLHHNQIERIPGYVFGHIKPGLDLLHLSHNRLANDGIDDVSFLGLYNSLTELLLDHNQLRSIPRGLLKLKSLQLLRLNHNVIRYVPLNSLCDMRQSDDSPLVSVHLEYNLIDRRLIPPTALSCIKTYHSIILRPQSYEEDYHHEDY</sequence>
<dbReference type="Gene3D" id="3.80.10.10">
    <property type="entry name" value="Ribonuclease Inhibitor"/>
    <property type="match status" value="4"/>
</dbReference>
<keyword evidence="6" id="KW-1185">Reference proteome</keyword>
<dbReference type="InterPro" id="IPR003591">
    <property type="entry name" value="Leu-rich_rpt_typical-subtyp"/>
</dbReference>
<dbReference type="InterPro" id="IPR001611">
    <property type="entry name" value="Leu-rich_rpt"/>
</dbReference>
<dbReference type="FunFam" id="3.80.10.10:FF:001007">
    <property type="entry name" value="Si:dkey-32e6.6"/>
    <property type="match status" value="1"/>
</dbReference>
<dbReference type="SMART" id="SM00369">
    <property type="entry name" value="LRR_TYP"/>
    <property type="match status" value="11"/>
</dbReference>
<dbReference type="SMART" id="SM00364">
    <property type="entry name" value="LRR_BAC"/>
    <property type="match status" value="5"/>
</dbReference>
<dbReference type="FunFam" id="3.80.10.10:FF:000772">
    <property type="entry name" value="Extracellular matrix protein 2"/>
    <property type="match status" value="1"/>
</dbReference>
<dbReference type="SUPFAM" id="SSF52047">
    <property type="entry name" value="RNI-like"/>
    <property type="match status" value="1"/>
</dbReference>
<reference evidence="5" key="2">
    <citation type="submission" date="2025-09" db="UniProtKB">
        <authorList>
            <consortium name="Ensembl"/>
        </authorList>
    </citation>
    <scope>IDENTIFICATION</scope>
</reference>
<dbReference type="InterPro" id="IPR001007">
    <property type="entry name" value="VWF_dom"/>
</dbReference>
<accession>A0A8C8M4Q4</accession>
<dbReference type="GO" id="GO:0070052">
    <property type="term" value="F:collagen V binding"/>
    <property type="evidence" value="ECO:0007669"/>
    <property type="project" value="TreeGrafter"/>
</dbReference>
<feature type="region of interest" description="Disordered" evidence="3">
    <location>
        <begin position="155"/>
        <end position="204"/>
    </location>
</feature>
<keyword evidence="1" id="KW-0433">Leucine-rich repeat</keyword>
<dbReference type="GeneTree" id="ENSGT00940000164248"/>
<feature type="domain" description="VWFC" evidence="4">
    <location>
        <begin position="118"/>
        <end position="157"/>
    </location>
</feature>
<feature type="region of interest" description="Disordered" evidence="3">
    <location>
        <begin position="59"/>
        <end position="116"/>
    </location>
</feature>
<protein>
    <submittedName>
        <fullName evidence="5">Si:dkey-6n6.1</fullName>
    </submittedName>
</protein>
<proteinExistence type="predicted"/>
<dbReference type="PRINTS" id="PR00019">
    <property type="entry name" value="LEURICHRPT"/>
</dbReference>